<organism evidence="2 3">
    <name type="scientific">Cupriavidus taiwanensis</name>
    <dbReference type="NCBI Taxonomy" id="164546"/>
    <lineage>
        <taxon>Bacteria</taxon>
        <taxon>Pseudomonadati</taxon>
        <taxon>Pseudomonadota</taxon>
        <taxon>Betaproteobacteria</taxon>
        <taxon>Burkholderiales</taxon>
        <taxon>Burkholderiaceae</taxon>
        <taxon>Cupriavidus</taxon>
    </lineage>
</organism>
<evidence type="ECO:0000313" key="3">
    <source>
        <dbReference type="Proteomes" id="UP000257139"/>
    </source>
</evidence>
<dbReference type="Proteomes" id="UP000257139">
    <property type="component" value="Chromosome CBM2594_b"/>
</dbReference>
<evidence type="ECO:0000256" key="1">
    <source>
        <dbReference type="SAM" id="Phobius"/>
    </source>
</evidence>
<protein>
    <submittedName>
        <fullName evidence="2">Uncharacterized protein</fullName>
    </submittedName>
</protein>
<keyword evidence="1" id="KW-1133">Transmembrane helix</keyword>
<dbReference type="AlphaFoldDB" id="A0A7Z7JGN5"/>
<sequence length="135" mass="15077">MLTELLGVVEKTNTRPLLIAFVALSLLSLSRGANLVANPLSWQTLALPVIVGLSYLLIWFWLALIDRMNSSLSDSDIASFGPLIGCTLLAFCFMLTFSYLAAHGKELDFAILVRREFIHLATLYLLAMETMKIRR</sequence>
<feature type="transmembrane region" description="Helical" evidence="1">
    <location>
        <begin position="42"/>
        <end position="65"/>
    </location>
</feature>
<feature type="transmembrane region" description="Helical" evidence="1">
    <location>
        <begin position="77"/>
        <end position="101"/>
    </location>
</feature>
<accession>A0A7Z7JGN5</accession>
<keyword evidence="1" id="KW-0472">Membrane</keyword>
<dbReference type="EMBL" id="LT978514">
    <property type="protein sequence ID" value="SPC23542.1"/>
    <property type="molecule type" value="Genomic_DNA"/>
</dbReference>
<name>A0A7Z7JGN5_9BURK</name>
<dbReference type="RefSeq" id="WP_025584993.1">
    <property type="nucleotide sequence ID" value="NZ_LT976872.1"/>
</dbReference>
<gene>
    <name evidence="2" type="ORF">CBM2594_B80048</name>
</gene>
<proteinExistence type="predicted"/>
<keyword evidence="1" id="KW-0812">Transmembrane</keyword>
<reference evidence="2 3" key="1">
    <citation type="submission" date="2018-01" db="EMBL/GenBank/DDBJ databases">
        <authorList>
            <person name="Clerissi C."/>
        </authorList>
    </citation>
    <scope>NUCLEOTIDE SEQUENCE [LARGE SCALE GENOMIC DNA]</scope>
    <source>
        <strain evidence="2">Cupriavidus taiwanensis STM 6021</strain>
    </source>
</reference>
<evidence type="ECO:0000313" key="2">
    <source>
        <dbReference type="EMBL" id="SPC23542.1"/>
    </source>
</evidence>